<evidence type="ECO:0000313" key="3">
    <source>
        <dbReference type="Proteomes" id="UP000245884"/>
    </source>
</evidence>
<reference evidence="2 3" key="1">
    <citation type="journal article" date="2018" name="Mol. Biol. Evol.">
        <title>Broad Genomic Sampling Reveals a Smut Pathogenic Ancestry of the Fungal Clade Ustilaginomycotina.</title>
        <authorList>
            <person name="Kijpornyongpan T."/>
            <person name="Mondo S.J."/>
            <person name="Barry K."/>
            <person name="Sandor L."/>
            <person name="Lee J."/>
            <person name="Lipzen A."/>
            <person name="Pangilinan J."/>
            <person name="LaButti K."/>
            <person name="Hainaut M."/>
            <person name="Henrissat B."/>
            <person name="Grigoriev I.V."/>
            <person name="Spatafora J.W."/>
            <person name="Aime M.C."/>
        </authorList>
    </citation>
    <scope>NUCLEOTIDE SEQUENCE [LARGE SCALE GENOMIC DNA]</scope>
    <source>
        <strain evidence="2 3">MCA 5214</strain>
    </source>
</reference>
<accession>A0A316UPZ7</accession>
<keyword evidence="3" id="KW-1185">Reference proteome</keyword>
<evidence type="ECO:0000256" key="1">
    <source>
        <dbReference type="SAM" id="Phobius"/>
    </source>
</evidence>
<dbReference type="RefSeq" id="XP_025361972.1">
    <property type="nucleotide sequence ID" value="XM_025506212.1"/>
</dbReference>
<dbReference type="Proteomes" id="UP000245884">
    <property type="component" value="Unassembled WGS sequence"/>
</dbReference>
<sequence length="65" mass="7528">MRLHQMLRSIMFVGQLANPCPTDPSQTLAKGEKRQRESWELMWYWGMFGGIALGIVLKLYQPDTT</sequence>
<feature type="transmembrane region" description="Helical" evidence="1">
    <location>
        <begin position="41"/>
        <end position="60"/>
    </location>
</feature>
<organism evidence="2 3">
    <name type="scientific">Jaminaea rosea</name>
    <dbReference type="NCBI Taxonomy" id="1569628"/>
    <lineage>
        <taxon>Eukaryota</taxon>
        <taxon>Fungi</taxon>
        <taxon>Dikarya</taxon>
        <taxon>Basidiomycota</taxon>
        <taxon>Ustilaginomycotina</taxon>
        <taxon>Exobasidiomycetes</taxon>
        <taxon>Microstromatales</taxon>
        <taxon>Microstromatales incertae sedis</taxon>
        <taxon>Jaminaea</taxon>
    </lineage>
</organism>
<dbReference type="OrthoDB" id="2147978at2759"/>
<protein>
    <submittedName>
        <fullName evidence="2">Uncharacterized protein</fullName>
    </submittedName>
</protein>
<keyword evidence="1" id="KW-1133">Transmembrane helix</keyword>
<dbReference type="EMBL" id="KZ819668">
    <property type="protein sequence ID" value="PWN27360.1"/>
    <property type="molecule type" value="Genomic_DNA"/>
</dbReference>
<name>A0A316UPZ7_9BASI</name>
<dbReference type="GeneID" id="37028035"/>
<keyword evidence="1" id="KW-0812">Transmembrane</keyword>
<evidence type="ECO:0000313" key="2">
    <source>
        <dbReference type="EMBL" id="PWN27360.1"/>
    </source>
</evidence>
<gene>
    <name evidence="2" type="ORF">BDZ90DRAFT_232339</name>
</gene>
<keyword evidence="1" id="KW-0472">Membrane</keyword>
<proteinExistence type="predicted"/>
<dbReference type="AlphaFoldDB" id="A0A316UPZ7"/>